<keyword evidence="5" id="KW-0520">NAD</keyword>
<keyword evidence="4" id="KW-0630">Potassium</keyword>
<dbReference type="SUPFAM" id="SSF116726">
    <property type="entry name" value="TrkA C-terminal domain-like"/>
    <property type="match status" value="2"/>
</dbReference>
<keyword evidence="3" id="KW-0633">Potassium transport</keyword>
<feature type="domain" description="RCK C-terminal" evidence="8">
    <location>
        <begin position="144"/>
        <end position="228"/>
    </location>
</feature>
<reference evidence="9 10" key="1">
    <citation type="submission" date="2023-04" db="EMBL/GenBank/DDBJ databases">
        <title>Marinoamorphus aggregata gen. nov., sp. Nov., isolate from tissue of brittle star Ophioplocus japonicus.</title>
        <authorList>
            <person name="Kawano K."/>
            <person name="Sawayama S."/>
            <person name="Nakagawa S."/>
        </authorList>
    </citation>
    <scope>NUCLEOTIDE SEQUENCE [LARGE SCALE GENOMIC DNA]</scope>
    <source>
        <strain evidence="9 10">NKW23</strain>
    </source>
</reference>
<evidence type="ECO:0000256" key="1">
    <source>
        <dbReference type="ARBA" id="ARBA00017378"/>
    </source>
</evidence>
<dbReference type="InterPro" id="IPR036721">
    <property type="entry name" value="RCK_C_sf"/>
</dbReference>
<dbReference type="NCBIfam" id="NF007031">
    <property type="entry name" value="PRK09496.1-2"/>
    <property type="match status" value="1"/>
</dbReference>
<dbReference type="InterPro" id="IPR050721">
    <property type="entry name" value="Trk_Ktr_HKT_K-transport"/>
</dbReference>
<evidence type="ECO:0000256" key="5">
    <source>
        <dbReference type="ARBA" id="ARBA00023027"/>
    </source>
</evidence>
<comment type="caution">
    <text evidence="9">The sequence shown here is derived from an EMBL/GenBank/DDBJ whole genome shotgun (WGS) entry which is preliminary data.</text>
</comment>
<dbReference type="InterPro" id="IPR006037">
    <property type="entry name" value="RCK_C"/>
</dbReference>
<dbReference type="InterPro" id="IPR036291">
    <property type="entry name" value="NAD(P)-bd_dom_sf"/>
</dbReference>
<evidence type="ECO:0000259" key="8">
    <source>
        <dbReference type="PROSITE" id="PS51202"/>
    </source>
</evidence>
<evidence type="ECO:0000313" key="10">
    <source>
        <dbReference type="Proteomes" id="UP001239909"/>
    </source>
</evidence>
<feature type="domain" description="RCK N-terminal" evidence="7">
    <location>
        <begin position="1"/>
        <end position="124"/>
    </location>
</feature>
<protein>
    <recommendedName>
        <fullName evidence="1">Trk system potassium uptake protein TrkA</fullName>
    </recommendedName>
</protein>
<dbReference type="InterPro" id="IPR003148">
    <property type="entry name" value="RCK_N"/>
</dbReference>
<evidence type="ECO:0000256" key="6">
    <source>
        <dbReference type="ARBA" id="ARBA00023065"/>
    </source>
</evidence>
<dbReference type="NCBIfam" id="NF007039">
    <property type="entry name" value="PRK09496.3-2"/>
    <property type="match status" value="1"/>
</dbReference>
<evidence type="ECO:0000256" key="3">
    <source>
        <dbReference type="ARBA" id="ARBA00022538"/>
    </source>
</evidence>
<dbReference type="PROSITE" id="PS51202">
    <property type="entry name" value="RCK_C"/>
    <property type="match status" value="2"/>
</dbReference>
<evidence type="ECO:0000313" key="9">
    <source>
        <dbReference type="EMBL" id="GMG83554.1"/>
    </source>
</evidence>
<dbReference type="Pfam" id="PF02254">
    <property type="entry name" value="TrkA_N"/>
    <property type="match status" value="2"/>
</dbReference>
<dbReference type="NCBIfam" id="NF007032">
    <property type="entry name" value="PRK09496.1-4"/>
    <property type="match status" value="1"/>
</dbReference>
<dbReference type="Proteomes" id="UP001239909">
    <property type="component" value="Unassembled WGS sequence"/>
</dbReference>
<dbReference type="Gene3D" id="3.30.70.1450">
    <property type="entry name" value="Regulator of K+ conductance, C-terminal domain"/>
    <property type="match status" value="2"/>
</dbReference>
<keyword evidence="6" id="KW-0406">Ion transport</keyword>
<dbReference type="PANTHER" id="PTHR43833">
    <property type="entry name" value="POTASSIUM CHANNEL PROTEIN 2-RELATED-RELATED"/>
    <property type="match status" value="1"/>
</dbReference>
<evidence type="ECO:0000259" key="7">
    <source>
        <dbReference type="PROSITE" id="PS51201"/>
    </source>
</evidence>
<dbReference type="Gene3D" id="3.40.50.720">
    <property type="entry name" value="NAD(P)-binding Rossmann-like Domain"/>
    <property type="match status" value="2"/>
</dbReference>
<evidence type="ECO:0000256" key="2">
    <source>
        <dbReference type="ARBA" id="ARBA00022448"/>
    </source>
</evidence>
<dbReference type="Pfam" id="PF02080">
    <property type="entry name" value="TrkA_C"/>
    <property type="match status" value="2"/>
</dbReference>
<dbReference type="InterPro" id="IPR006036">
    <property type="entry name" value="K_uptake_TrkA"/>
</dbReference>
<accession>A0ABQ6LJX8</accession>
<organism evidence="9 10">
    <name type="scientific">Paralimibaculum aggregatum</name>
    <dbReference type="NCBI Taxonomy" id="3036245"/>
    <lineage>
        <taxon>Bacteria</taxon>
        <taxon>Pseudomonadati</taxon>
        <taxon>Pseudomonadota</taxon>
        <taxon>Alphaproteobacteria</taxon>
        <taxon>Rhodobacterales</taxon>
        <taxon>Paracoccaceae</taxon>
        <taxon>Paralimibaculum</taxon>
    </lineage>
</organism>
<dbReference type="SUPFAM" id="SSF51735">
    <property type="entry name" value="NAD(P)-binding Rossmann-fold domains"/>
    <property type="match status" value="2"/>
</dbReference>
<keyword evidence="10" id="KW-1185">Reference proteome</keyword>
<sequence>MKAIVCGAGQVGSQIARTLSEEGNAVTVIDQDAALVRRVTDAFDVSGVTGFASHPNVLARAGARDADMLIAATSMDEVNMVACQVAHSVFEVPTKIARVRTESYLEAEFSDLFRRDHMPIDVIISPETEVAKVTLRRLMTNAAFDIEPFLGGRVKVLGLHVDETCPVINTPLGQLTELFSTLRALVVAVRRSNKIWAASRDDQLLAGDDVYIVAAAEDVQRTYGIFGKENLTPERVLIVGSGNVGLRVAQQIEAEGVLRAKMIERDRDRAERAADTLERTIVLNGDALDTELLSEAGVSEADAIVALTDDDRTNLIVCALAGQAGCPVSIALSKDPTFQRIAEPLGVNALINPRATTVSSILRHVRRGKVRAVYSIGRGEGEVIEAQVMATSPIAGKRLRDINFPQGSVVGAVLRGEELLMPKGDLTIQVGDVMVIFAVFQAVRKVEQMFRVSMDFF</sequence>
<dbReference type="PRINTS" id="PR00335">
    <property type="entry name" value="KUPTAKETRKA"/>
</dbReference>
<feature type="domain" description="RCK N-terminal" evidence="7">
    <location>
        <begin position="233"/>
        <end position="351"/>
    </location>
</feature>
<evidence type="ECO:0000256" key="4">
    <source>
        <dbReference type="ARBA" id="ARBA00022958"/>
    </source>
</evidence>
<name>A0ABQ6LJX8_9RHOB</name>
<dbReference type="PROSITE" id="PS51201">
    <property type="entry name" value="RCK_N"/>
    <property type="match status" value="2"/>
</dbReference>
<gene>
    <name evidence="9" type="primary">trkA</name>
    <name evidence="9" type="ORF">LNKW23_27670</name>
</gene>
<keyword evidence="2" id="KW-0813">Transport</keyword>
<dbReference type="EMBL" id="BSYI01000021">
    <property type="protein sequence ID" value="GMG83554.1"/>
    <property type="molecule type" value="Genomic_DNA"/>
</dbReference>
<feature type="domain" description="RCK C-terminal" evidence="8">
    <location>
        <begin position="371"/>
        <end position="452"/>
    </location>
</feature>
<proteinExistence type="predicted"/>
<dbReference type="PANTHER" id="PTHR43833:SF5">
    <property type="entry name" value="TRK SYSTEM POTASSIUM UPTAKE PROTEIN TRKA"/>
    <property type="match status" value="1"/>
</dbReference>